<accession>A0A811RZN1</accession>
<evidence type="ECO:0000256" key="9">
    <source>
        <dbReference type="PROSITE-ProRule" id="PRU00221"/>
    </source>
</evidence>
<dbReference type="GO" id="GO:0070971">
    <property type="term" value="C:endoplasmic reticulum exit site"/>
    <property type="evidence" value="ECO:0007669"/>
    <property type="project" value="TreeGrafter"/>
</dbReference>
<keyword evidence="8" id="KW-0653">Protein transport</keyword>
<feature type="repeat" description="WD" evidence="9">
    <location>
        <begin position="113"/>
        <end position="149"/>
    </location>
</feature>
<evidence type="ECO:0000256" key="10">
    <source>
        <dbReference type="SAM" id="MobiDB-lite"/>
    </source>
</evidence>
<dbReference type="Proteomes" id="UP000604825">
    <property type="component" value="Unassembled WGS sequence"/>
</dbReference>
<dbReference type="PROSITE" id="PS50082">
    <property type="entry name" value="WD_REPEATS_2"/>
    <property type="match status" value="2"/>
</dbReference>
<comment type="caution">
    <text evidence="11">The sequence shown here is derived from an EMBL/GenBank/DDBJ whole genome shotgun (WGS) entry which is preliminary data.</text>
</comment>
<dbReference type="GO" id="GO:0007029">
    <property type="term" value="P:endoplasmic reticulum organization"/>
    <property type="evidence" value="ECO:0007669"/>
    <property type="project" value="TreeGrafter"/>
</dbReference>
<dbReference type="GO" id="GO:0005198">
    <property type="term" value="F:structural molecule activity"/>
    <property type="evidence" value="ECO:0007669"/>
    <property type="project" value="TreeGrafter"/>
</dbReference>
<comment type="subcellular location">
    <subcellularLocation>
        <location evidence="1">Endoplasmic reticulum</location>
    </subcellularLocation>
</comment>
<dbReference type="Pfam" id="PF00400">
    <property type="entry name" value="WD40"/>
    <property type="match status" value="2"/>
</dbReference>
<keyword evidence="5" id="KW-0677">Repeat</keyword>
<dbReference type="GO" id="GO:0090110">
    <property type="term" value="P:COPII-coated vesicle cargo loading"/>
    <property type="evidence" value="ECO:0007669"/>
    <property type="project" value="TreeGrafter"/>
</dbReference>
<dbReference type="AlphaFoldDB" id="A0A811RZN1"/>
<dbReference type="GO" id="GO:0030127">
    <property type="term" value="C:COPII vesicle coat"/>
    <property type="evidence" value="ECO:0007669"/>
    <property type="project" value="TreeGrafter"/>
</dbReference>
<dbReference type="Gene3D" id="2.130.10.10">
    <property type="entry name" value="YVTN repeat-like/Quinoprotein amine dehydrogenase"/>
    <property type="match status" value="1"/>
</dbReference>
<dbReference type="SMART" id="SM00320">
    <property type="entry name" value="WD40"/>
    <property type="match status" value="3"/>
</dbReference>
<evidence type="ECO:0000256" key="1">
    <source>
        <dbReference type="ARBA" id="ARBA00004240"/>
    </source>
</evidence>
<dbReference type="PANTHER" id="PTHR13923">
    <property type="entry name" value="SEC31-RELATED PROTEIN"/>
    <property type="match status" value="1"/>
</dbReference>
<sequence>MACIKRAQRRRGADGAGAPDAPYTSPQGTMTGAIDLSFSNSANIEIFRLDFQSDSRTSAPRLRAPSRTASTASPGRARCRRGRLAGAWTLAGGLSDGSVALRGKAEDAMVARLEKHTGPVCGLEFSELTPNRLASGAEHGKLCIWDLKNPVEPIVYPPLKSVVSHAQAEISCLSWNPKFQHIVASTSSNGMTVVWDLRNQKPLTSFSDSNRRKCSVLQWNPDMSTQLIVASDDDNSPSLRVITFSKSPFLCTPNPPK</sequence>
<feature type="region of interest" description="Disordered" evidence="10">
    <location>
        <begin position="57"/>
        <end position="76"/>
    </location>
</feature>
<gene>
    <name evidence="11" type="ORF">NCGR_LOCUS58326</name>
</gene>
<feature type="region of interest" description="Disordered" evidence="10">
    <location>
        <begin position="1"/>
        <end position="28"/>
    </location>
</feature>
<dbReference type="InterPro" id="IPR040251">
    <property type="entry name" value="SEC31-like"/>
</dbReference>
<keyword evidence="12" id="KW-1185">Reference proteome</keyword>
<name>A0A811RZN1_9POAL</name>
<keyword evidence="6" id="KW-0256">Endoplasmic reticulum</keyword>
<keyword evidence="4 9" id="KW-0853">WD repeat</keyword>
<evidence type="ECO:0000313" key="12">
    <source>
        <dbReference type="Proteomes" id="UP000604825"/>
    </source>
</evidence>
<dbReference type="InterPro" id="IPR019775">
    <property type="entry name" value="WD40_repeat_CS"/>
</dbReference>
<evidence type="ECO:0000256" key="8">
    <source>
        <dbReference type="ARBA" id="ARBA00022927"/>
    </source>
</evidence>
<keyword evidence="3" id="KW-0813">Transport</keyword>
<dbReference type="InterPro" id="IPR001680">
    <property type="entry name" value="WD40_rpt"/>
</dbReference>
<evidence type="ECO:0000313" key="11">
    <source>
        <dbReference type="EMBL" id="CAD6334228.1"/>
    </source>
</evidence>
<evidence type="ECO:0000256" key="4">
    <source>
        <dbReference type="ARBA" id="ARBA00022574"/>
    </source>
</evidence>
<dbReference type="OrthoDB" id="542917at2759"/>
<dbReference type="GO" id="GO:0015031">
    <property type="term" value="P:protein transport"/>
    <property type="evidence" value="ECO:0007669"/>
    <property type="project" value="UniProtKB-KW"/>
</dbReference>
<dbReference type="PROSITE" id="PS00678">
    <property type="entry name" value="WD_REPEATS_1"/>
    <property type="match status" value="1"/>
</dbReference>
<reference evidence="11" key="1">
    <citation type="submission" date="2020-10" db="EMBL/GenBank/DDBJ databases">
        <authorList>
            <person name="Han B."/>
            <person name="Lu T."/>
            <person name="Zhao Q."/>
            <person name="Huang X."/>
            <person name="Zhao Y."/>
        </authorList>
    </citation>
    <scope>NUCLEOTIDE SEQUENCE</scope>
</reference>
<protein>
    <submittedName>
        <fullName evidence="11">Uncharacterized protein</fullName>
    </submittedName>
</protein>
<proteinExistence type="inferred from homology"/>
<dbReference type="PANTHER" id="PTHR13923:SF11">
    <property type="entry name" value="SECRETORY 31, ISOFORM D"/>
    <property type="match status" value="1"/>
</dbReference>
<dbReference type="EMBL" id="CAJGYO010000017">
    <property type="protein sequence ID" value="CAD6334228.1"/>
    <property type="molecule type" value="Genomic_DNA"/>
</dbReference>
<feature type="compositionally biased region" description="Basic residues" evidence="10">
    <location>
        <begin position="1"/>
        <end position="10"/>
    </location>
</feature>
<keyword evidence="7" id="KW-0931">ER-Golgi transport</keyword>
<evidence type="ECO:0000256" key="5">
    <source>
        <dbReference type="ARBA" id="ARBA00022737"/>
    </source>
</evidence>
<evidence type="ECO:0000256" key="2">
    <source>
        <dbReference type="ARBA" id="ARBA00009358"/>
    </source>
</evidence>
<dbReference type="InterPro" id="IPR015943">
    <property type="entry name" value="WD40/YVTN_repeat-like_dom_sf"/>
</dbReference>
<evidence type="ECO:0000256" key="3">
    <source>
        <dbReference type="ARBA" id="ARBA00022448"/>
    </source>
</evidence>
<dbReference type="SUPFAM" id="SSF50978">
    <property type="entry name" value="WD40 repeat-like"/>
    <property type="match status" value="1"/>
</dbReference>
<comment type="similarity">
    <text evidence="2">Belongs to the WD repeat SEC31 family.</text>
</comment>
<feature type="repeat" description="WD" evidence="9">
    <location>
        <begin position="163"/>
        <end position="205"/>
    </location>
</feature>
<evidence type="ECO:0000256" key="6">
    <source>
        <dbReference type="ARBA" id="ARBA00022824"/>
    </source>
</evidence>
<organism evidence="11 12">
    <name type="scientific">Miscanthus lutarioriparius</name>
    <dbReference type="NCBI Taxonomy" id="422564"/>
    <lineage>
        <taxon>Eukaryota</taxon>
        <taxon>Viridiplantae</taxon>
        <taxon>Streptophyta</taxon>
        <taxon>Embryophyta</taxon>
        <taxon>Tracheophyta</taxon>
        <taxon>Spermatophyta</taxon>
        <taxon>Magnoliopsida</taxon>
        <taxon>Liliopsida</taxon>
        <taxon>Poales</taxon>
        <taxon>Poaceae</taxon>
        <taxon>PACMAD clade</taxon>
        <taxon>Panicoideae</taxon>
        <taxon>Andropogonodae</taxon>
        <taxon>Andropogoneae</taxon>
        <taxon>Saccharinae</taxon>
        <taxon>Miscanthus</taxon>
    </lineage>
</organism>
<evidence type="ECO:0000256" key="7">
    <source>
        <dbReference type="ARBA" id="ARBA00022892"/>
    </source>
</evidence>
<dbReference type="InterPro" id="IPR036322">
    <property type="entry name" value="WD40_repeat_dom_sf"/>
</dbReference>